<keyword evidence="2" id="KW-1185">Reference proteome</keyword>
<dbReference type="RefSeq" id="WP_064329924.1">
    <property type="nucleotide sequence ID" value="NZ_BAABEI010000012.1"/>
</dbReference>
<accession>A0A4R2CK69</accession>
<comment type="caution">
    <text evidence="1">The sequence shown here is derived from an EMBL/GenBank/DDBJ whole genome shotgun (WGS) entry which is preliminary data.</text>
</comment>
<dbReference type="Proteomes" id="UP000295351">
    <property type="component" value="Unassembled WGS sequence"/>
</dbReference>
<proteinExistence type="predicted"/>
<sequence>MHVSNRIASSSTSDSLAYLATKAAGKVAEDNAETGSTAQLAGGSYDPSAHVGLSVDALLVLSVAKEETAYSQPALTEAERANLDTAALEKREYTAFGHFLEEGDRKAYYRAYIEYFDSMSAEDQRSARYAGTREPAVAALRAIAYNESALDMTAPDAALENVTAADDRATRRATPISAIFQPSQADFENAARVVTSRISRADTMYATGF</sequence>
<gene>
    <name evidence="1" type="ORF">EV665_11386</name>
</gene>
<protein>
    <recommendedName>
        <fullName evidence="3">Biotin biosynthesis protein BioC</fullName>
    </recommendedName>
</protein>
<evidence type="ECO:0000313" key="2">
    <source>
        <dbReference type="Proteomes" id="UP000295351"/>
    </source>
</evidence>
<evidence type="ECO:0000313" key="1">
    <source>
        <dbReference type="EMBL" id="TCN41498.1"/>
    </source>
</evidence>
<organism evidence="1 2">
    <name type="scientific">Shinella granuli</name>
    <dbReference type="NCBI Taxonomy" id="323621"/>
    <lineage>
        <taxon>Bacteria</taxon>
        <taxon>Pseudomonadati</taxon>
        <taxon>Pseudomonadota</taxon>
        <taxon>Alphaproteobacteria</taxon>
        <taxon>Hyphomicrobiales</taxon>
        <taxon>Rhizobiaceae</taxon>
        <taxon>Shinella</taxon>
    </lineage>
</organism>
<name>A0A4R2CK69_SHIGR</name>
<reference evidence="1 2" key="1">
    <citation type="submission" date="2019-03" db="EMBL/GenBank/DDBJ databases">
        <title>Genomic Encyclopedia of Type Strains, Phase IV (KMG-IV): sequencing the most valuable type-strain genomes for metagenomic binning, comparative biology and taxonomic classification.</title>
        <authorList>
            <person name="Goeker M."/>
        </authorList>
    </citation>
    <scope>NUCLEOTIDE SEQUENCE [LARGE SCALE GENOMIC DNA]</scope>
    <source>
        <strain evidence="1 2">DSM 18401</strain>
    </source>
</reference>
<evidence type="ECO:0008006" key="3">
    <source>
        <dbReference type="Google" id="ProtNLM"/>
    </source>
</evidence>
<dbReference type="EMBL" id="SLVX01000013">
    <property type="protein sequence ID" value="TCN41498.1"/>
    <property type="molecule type" value="Genomic_DNA"/>
</dbReference>
<dbReference type="AlphaFoldDB" id="A0A4R2CK69"/>